<organism evidence="1 2">
    <name type="scientific">Macrostomum lignano</name>
    <dbReference type="NCBI Taxonomy" id="282301"/>
    <lineage>
        <taxon>Eukaryota</taxon>
        <taxon>Metazoa</taxon>
        <taxon>Spiralia</taxon>
        <taxon>Lophotrochozoa</taxon>
        <taxon>Platyhelminthes</taxon>
        <taxon>Rhabditophora</taxon>
        <taxon>Macrostomorpha</taxon>
        <taxon>Macrostomida</taxon>
        <taxon>Macrostomidae</taxon>
        <taxon>Macrostomum</taxon>
    </lineage>
</organism>
<dbReference type="PANTHER" id="PTHR13258:SF0">
    <property type="entry name" value="SYNDETIN"/>
    <property type="match status" value="1"/>
</dbReference>
<sequence length="534" mass="59355">VAPHAAHTNLHSSIKVLLCRRVSTAAVAGGDLRPDRALCNADKRLKDLLEEENFAAAIQLWPGVQKAAALPMYAAWPASRSSPPSCRNVVMTEEMSLDQAMCRMAASGFTTPSIDRIQKAYSSTTAEKLPETSSISQLVLGQHRRPSCTFRCLSDLCKSVWRILKNFIGKVLQYQHHANNASSASTPRPSAAASSSRQFCPLHERRPTDEPEAGPSSRAKLWQDVQSKIRIYLQSAGAPACTESSGRSTSHPNVPRSIGLVSLARSSAAQPRRHSAGWSIRRSRSWPSSAPITAARMETTGCFWKNEEWQPVPAPAFSLADLQRVCRTFVSASGLQAARQAVEFSLRFRGDFRQTPASRFGSSTTFLIETGRKSVFEFTNEEDCVDAAYHQQRRRLESAGEAAVLRRQRRGEMRTTNQLLRAHHIDEDTGRPVIPRPASAGPLITNTLLEVLRLLGRYTQMIHLLKPIAFDVALRMTQLAEYTSTLRQSCWNTDFCCRATGLLRIRETSSSSTPMLEERMPSMPPRLCQRIAFY</sequence>
<reference evidence="2" key="1">
    <citation type="submission" date="2016-11" db="UniProtKB">
        <authorList>
            <consortium name="WormBaseParasite"/>
        </authorList>
    </citation>
    <scope>IDENTIFICATION</scope>
</reference>
<dbReference type="AlphaFoldDB" id="A0A1I8FS20"/>
<dbReference type="InterPro" id="IPR040047">
    <property type="entry name" value="VPS50"/>
</dbReference>
<dbReference type="Proteomes" id="UP000095280">
    <property type="component" value="Unplaced"/>
</dbReference>
<dbReference type="GO" id="GO:0042147">
    <property type="term" value="P:retrograde transport, endosome to Golgi"/>
    <property type="evidence" value="ECO:0007669"/>
    <property type="project" value="InterPro"/>
</dbReference>
<dbReference type="GO" id="GO:1990745">
    <property type="term" value="C:EARP complex"/>
    <property type="evidence" value="ECO:0007669"/>
    <property type="project" value="InterPro"/>
</dbReference>
<keyword evidence="1" id="KW-1185">Reference proteome</keyword>
<accession>A0A1I8FS20</accession>
<name>A0A1I8FS20_9PLAT</name>
<evidence type="ECO:0000313" key="1">
    <source>
        <dbReference type="Proteomes" id="UP000095280"/>
    </source>
</evidence>
<proteinExistence type="predicted"/>
<dbReference type="GO" id="GO:0032456">
    <property type="term" value="P:endocytic recycling"/>
    <property type="evidence" value="ECO:0007669"/>
    <property type="project" value="InterPro"/>
</dbReference>
<dbReference type="WBParaSite" id="maker-unitig_45314-snap-gene-0.2-mRNA-1">
    <property type="protein sequence ID" value="maker-unitig_45314-snap-gene-0.2-mRNA-1"/>
    <property type="gene ID" value="maker-unitig_45314-snap-gene-0.2"/>
</dbReference>
<protein>
    <submittedName>
        <fullName evidence="2">Reverse transcriptase domain-containing protein</fullName>
    </submittedName>
</protein>
<evidence type="ECO:0000313" key="2">
    <source>
        <dbReference type="WBParaSite" id="maker-unitig_45314-snap-gene-0.2-mRNA-1"/>
    </source>
</evidence>
<dbReference type="GO" id="GO:0005829">
    <property type="term" value="C:cytosol"/>
    <property type="evidence" value="ECO:0007669"/>
    <property type="project" value="GOC"/>
</dbReference>
<dbReference type="GO" id="GO:0000149">
    <property type="term" value="F:SNARE binding"/>
    <property type="evidence" value="ECO:0007669"/>
    <property type="project" value="TreeGrafter"/>
</dbReference>
<dbReference type="PANTHER" id="PTHR13258">
    <property type="entry name" value="SYNDETIN"/>
    <property type="match status" value="1"/>
</dbReference>